<proteinExistence type="predicted"/>
<dbReference type="InterPro" id="IPR004358">
    <property type="entry name" value="Sig_transdc_His_kin-like_C"/>
</dbReference>
<dbReference type="SUPFAM" id="SSF55874">
    <property type="entry name" value="ATPase domain of HSP90 chaperone/DNA topoisomerase II/histidine kinase"/>
    <property type="match status" value="1"/>
</dbReference>
<sequence length="497" mass="54466">MHRPSVITDTEPERRLRALVDNLPALCAYWDRDLRNVVANGPYLRWFGVTPEQMVGMHIRDVLGEAVYAKNLPYITGVLAGREQLFERTLIDSDGVTHHTQASYVPDVVDGTVAGFFVLVTDVTPRVEAERALAEAQRLAELGSWQLDRRTRAVTWSAEMYQIAGVDAGTFEPGVDNYLSLVEPDDRDRLLQTFRAAAEGGIGYDIEYRLRRPDGDVRDIQGRGNPITDGAGTVIGLRGTVQDVTTARRAARELARMNQELAEANQLQADIIGMLGHDLRQPLTSLLCYLDELAIGWEDTPDSVKRVDLRRADAAARRVAALIEDVLVMASIDAGSLPCRPAPTRLADVLAETVEHAADGVPVGIDVDPAVQALVDPFHLRQILANLIGNAVKYGRPPIGVVAATRGTVVKVDVYDHGEGVPDDFVPRLFDRFTRATTGIASRKPGTGFGLYIVRQLALANHGTLSYRPHQPHGACFTLSLPAADTRPHAEDRPPHR</sequence>
<reference evidence="10" key="1">
    <citation type="journal article" date="2014" name="Int. J. Syst. Evol. Microbiol.">
        <title>Complete genome sequence of Corynebacterium casei LMG S-19264T (=DSM 44701T), isolated from a smear-ripened cheese.</title>
        <authorList>
            <consortium name="US DOE Joint Genome Institute (JGI-PGF)"/>
            <person name="Walter F."/>
            <person name="Albersmeier A."/>
            <person name="Kalinowski J."/>
            <person name="Ruckert C."/>
        </authorList>
    </citation>
    <scope>NUCLEOTIDE SEQUENCE</scope>
    <source>
        <strain evidence="10">VKM Ac-1321</strain>
    </source>
</reference>
<dbReference type="CDD" id="cd00130">
    <property type="entry name" value="PAS"/>
    <property type="match status" value="2"/>
</dbReference>
<dbReference type="Pfam" id="PF02518">
    <property type="entry name" value="HATPase_c"/>
    <property type="match status" value="1"/>
</dbReference>
<dbReference type="CDD" id="cd00082">
    <property type="entry name" value="HisKA"/>
    <property type="match status" value="1"/>
</dbReference>
<dbReference type="PROSITE" id="PS50113">
    <property type="entry name" value="PAC"/>
    <property type="match status" value="1"/>
</dbReference>
<dbReference type="GO" id="GO:0000155">
    <property type="term" value="F:phosphorelay sensor kinase activity"/>
    <property type="evidence" value="ECO:0007669"/>
    <property type="project" value="InterPro"/>
</dbReference>
<comment type="catalytic activity">
    <reaction evidence="1">
        <text>ATP + protein L-histidine = ADP + protein N-phospho-L-histidine.</text>
        <dbReference type="EC" id="2.7.13.3"/>
    </reaction>
</comment>
<dbReference type="SMART" id="SM00091">
    <property type="entry name" value="PAS"/>
    <property type="match status" value="2"/>
</dbReference>
<dbReference type="Pfam" id="PF08448">
    <property type="entry name" value="PAS_4"/>
    <property type="match status" value="1"/>
</dbReference>
<dbReference type="PANTHER" id="PTHR43711:SF1">
    <property type="entry name" value="HISTIDINE KINASE 1"/>
    <property type="match status" value="1"/>
</dbReference>
<keyword evidence="4" id="KW-0597">Phosphoprotein</keyword>
<dbReference type="PRINTS" id="PR00344">
    <property type="entry name" value="BCTRLSENSOR"/>
</dbReference>
<dbReference type="InterPro" id="IPR013655">
    <property type="entry name" value="PAS_fold_3"/>
</dbReference>
<evidence type="ECO:0000313" key="11">
    <source>
        <dbReference type="Proteomes" id="UP001143480"/>
    </source>
</evidence>
<dbReference type="InterPro" id="IPR035965">
    <property type="entry name" value="PAS-like_dom_sf"/>
</dbReference>
<dbReference type="Gene3D" id="3.30.565.10">
    <property type="entry name" value="Histidine kinase-like ATPase, C-terminal domain"/>
    <property type="match status" value="1"/>
</dbReference>
<dbReference type="InterPro" id="IPR005467">
    <property type="entry name" value="His_kinase_dom"/>
</dbReference>
<evidence type="ECO:0000256" key="6">
    <source>
        <dbReference type="ARBA" id="ARBA00022777"/>
    </source>
</evidence>
<dbReference type="SMART" id="SM00086">
    <property type="entry name" value="PAC"/>
    <property type="match status" value="2"/>
</dbReference>
<evidence type="ECO:0000256" key="1">
    <source>
        <dbReference type="ARBA" id="ARBA00000085"/>
    </source>
</evidence>
<dbReference type="RefSeq" id="WP_271190261.1">
    <property type="nucleotide sequence ID" value="NZ_BSFP01000125.1"/>
</dbReference>
<comment type="subcellular location">
    <subcellularLocation>
        <location evidence="2">Cell membrane</location>
    </subcellularLocation>
</comment>
<accession>A0A9W6NT70</accession>
<evidence type="ECO:0000313" key="10">
    <source>
        <dbReference type="EMBL" id="GLL08081.1"/>
    </source>
</evidence>
<evidence type="ECO:0000256" key="4">
    <source>
        <dbReference type="ARBA" id="ARBA00022553"/>
    </source>
</evidence>
<feature type="domain" description="PAC" evidence="9">
    <location>
        <begin position="204"/>
        <end position="256"/>
    </location>
</feature>
<dbReference type="NCBIfam" id="TIGR00229">
    <property type="entry name" value="sensory_box"/>
    <property type="match status" value="2"/>
</dbReference>
<evidence type="ECO:0000259" key="9">
    <source>
        <dbReference type="PROSITE" id="PS50113"/>
    </source>
</evidence>
<dbReference type="Gene3D" id="2.10.70.100">
    <property type="match status" value="1"/>
</dbReference>
<evidence type="ECO:0000256" key="2">
    <source>
        <dbReference type="ARBA" id="ARBA00004236"/>
    </source>
</evidence>
<dbReference type="PROSITE" id="PS50109">
    <property type="entry name" value="HIS_KIN"/>
    <property type="match status" value="1"/>
</dbReference>
<dbReference type="Proteomes" id="UP001143480">
    <property type="component" value="Unassembled WGS sequence"/>
</dbReference>
<feature type="domain" description="Histidine kinase" evidence="8">
    <location>
        <begin position="274"/>
        <end position="485"/>
    </location>
</feature>
<dbReference type="InterPro" id="IPR013656">
    <property type="entry name" value="PAS_4"/>
</dbReference>
<dbReference type="GO" id="GO:0005886">
    <property type="term" value="C:plasma membrane"/>
    <property type="evidence" value="ECO:0007669"/>
    <property type="project" value="UniProtKB-SubCell"/>
</dbReference>
<keyword evidence="6" id="KW-0418">Kinase</keyword>
<keyword evidence="11" id="KW-1185">Reference proteome</keyword>
<evidence type="ECO:0000256" key="3">
    <source>
        <dbReference type="ARBA" id="ARBA00012438"/>
    </source>
</evidence>
<dbReference type="AlphaFoldDB" id="A0A9W6NT70"/>
<dbReference type="InterPro" id="IPR003661">
    <property type="entry name" value="HisK_dim/P_dom"/>
</dbReference>
<dbReference type="SMART" id="SM00387">
    <property type="entry name" value="HATPase_c"/>
    <property type="match status" value="1"/>
</dbReference>
<dbReference type="Pfam" id="PF00512">
    <property type="entry name" value="HisKA"/>
    <property type="match status" value="1"/>
</dbReference>
<keyword evidence="5" id="KW-0808">Transferase</keyword>
<dbReference type="PANTHER" id="PTHR43711">
    <property type="entry name" value="TWO-COMPONENT HISTIDINE KINASE"/>
    <property type="match status" value="1"/>
</dbReference>
<evidence type="ECO:0000259" key="8">
    <source>
        <dbReference type="PROSITE" id="PS50109"/>
    </source>
</evidence>
<dbReference type="Gene3D" id="1.10.287.130">
    <property type="match status" value="1"/>
</dbReference>
<dbReference type="InterPro" id="IPR003594">
    <property type="entry name" value="HATPase_dom"/>
</dbReference>
<dbReference type="InterPro" id="IPR036890">
    <property type="entry name" value="HATPase_C_sf"/>
</dbReference>
<keyword evidence="7" id="KW-0902">Two-component regulatory system</keyword>
<organism evidence="10 11">
    <name type="scientific">Dactylosporangium matsuzakiense</name>
    <dbReference type="NCBI Taxonomy" id="53360"/>
    <lineage>
        <taxon>Bacteria</taxon>
        <taxon>Bacillati</taxon>
        <taxon>Actinomycetota</taxon>
        <taxon>Actinomycetes</taxon>
        <taxon>Micromonosporales</taxon>
        <taxon>Micromonosporaceae</taxon>
        <taxon>Dactylosporangium</taxon>
    </lineage>
</organism>
<dbReference type="EMBL" id="BSFP01000125">
    <property type="protein sequence ID" value="GLL08081.1"/>
    <property type="molecule type" value="Genomic_DNA"/>
</dbReference>
<dbReference type="SMART" id="SM00388">
    <property type="entry name" value="HisKA"/>
    <property type="match status" value="1"/>
</dbReference>
<dbReference type="SUPFAM" id="SSF47384">
    <property type="entry name" value="Homodimeric domain of signal transducing histidine kinase"/>
    <property type="match status" value="1"/>
</dbReference>
<dbReference type="EC" id="2.7.13.3" evidence="3"/>
<evidence type="ECO:0000256" key="7">
    <source>
        <dbReference type="ARBA" id="ARBA00023012"/>
    </source>
</evidence>
<evidence type="ECO:0000256" key="5">
    <source>
        <dbReference type="ARBA" id="ARBA00022679"/>
    </source>
</evidence>
<dbReference type="InterPro" id="IPR000014">
    <property type="entry name" value="PAS"/>
</dbReference>
<name>A0A9W6NT70_9ACTN</name>
<dbReference type="Gene3D" id="3.30.450.20">
    <property type="entry name" value="PAS domain"/>
    <property type="match status" value="2"/>
</dbReference>
<dbReference type="InterPro" id="IPR000700">
    <property type="entry name" value="PAS-assoc_C"/>
</dbReference>
<protein>
    <recommendedName>
        <fullName evidence="3">histidine kinase</fullName>
        <ecNumber evidence="3">2.7.13.3</ecNumber>
    </recommendedName>
</protein>
<dbReference type="SUPFAM" id="SSF55785">
    <property type="entry name" value="PYP-like sensor domain (PAS domain)"/>
    <property type="match status" value="2"/>
</dbReference>
<dbReference type="Pfam" id="PF08447">
    <property type="entry name" value="PAS_3"/>
    <property type="match status" value="1"/>
</dbReference>
<comment type="caution">
    <text evidence="10">The sequence shown here is derived from an EMBL/GenBank/DDBJ whole genome shotgun (WGS) entry which is preliminary data.</text>
</comment>
<dbReference type="InterPro" id="IPR001610">
    <property type="entry name" value="PAC"/>
</dbReference>
<reference evidence="10" key="2">
    <citation type="submission" date="2023-01" db="EMBL/GenBank/DDBJ databases">
        <authorList>
            <person name="Sun Q."/>
            <person name="Evtushenko L."/>
        </authorList>
    </citation>
    <scope>NUCLEOTIDE SEQUENCE</scope>
    <source>
        <strain evidence="10">VKM Ac-1321</strain>
    </source>
</reference>
<dbReference type="InterPro" id="IPR050736">
    <property type="entry name" value="Sensor_HK_Regulatory"/>
</dbReference>
<gene>
    <name evidence="10" type="ORF">GCM10017581_098410</name>
</gene>
<dbReference type="InterPro" id="IPR036097">
    <property type="entry name" value="HisK_dim/P_sf"/>
</dbReference>